<reference evidence="3 4" key="1">
    <citation type="submission" date="2024-10" db="EMBL/GenBank/DDBJ databases">
        <title>The Natural Products Discovery Center: Release of the First 8490 Sequenced Strains for Exploring Actinobacteria Biosynthetic Diversity.</title>
        <authorList>
            <person name="Kalkreuter E."/>
            <person name="Kautsar S.A."/>
            <person name="Yang D."/>
            <person name="Bader C.D."/>
            <person name="Teijaro C.N."/>
            <person name="Fluegel L."/>
            <person name="Davis C.M."/>
            <person name="Simpson J.R."/>
            <person name="Lauterbach L."/>
            <person name="Steele A.D."/>
            <person name="Gui C."/>
            <person name="Meng S."/>
            <person name="Li G."/>
            <person name="Viehrig K."/>
            <person name="Ye F."/>
            <person name="Su P."/>
            <person name="Kiefer A.F."/>
            <person name="Nichols A."/>
            <person name="Cepeda A.J."/>
            <person name="Yan W."/>
            <person name="Fan B."/>
            <person name="Jiang Y."/>
            <person name="Adhikari A."/>
            <person name="Zheng C.-J."/>
            <person name="Schuster L."/>
            <person name="Cowan T.M."/>
            <person name="Smanski M.J."/>
            <person name="Chevrette M.G."/>
            <person name="De Carvalho L.P.S."/>
            <person name="Shen B."/>
        </authorList>
    </citation>
    <scope>NUCLEOTIDE SEQUENCE [LARGE SCALE GENOMIC DNA]</scope>
    <source>
        <strain evidence="3 4">NPDC003029</strain>
    </source>
</reference>
<feature type="chain" id="PRO_5047188275" evidence="2">
    <location>
        <begin position="51"/>
        <end position="134"/>
    </location>
</feature>
<feature type="region of interest" description="Disordered" evidence="1">
    <location>
        <begin position="50"/>
        <end position="83"/>
    </location>
</feature>
<proteinExistence type="predicted"/>
<sequence>MITSLTGPTIRTQNRTQTRKQTRTLTARAALAAALGLGALLTVGAPAASAADAERAPVTTVSGSSTAGTATSTTGTTASTTEEPAPTRCVLYIGGTCKVRAPGPGAGIFKPGGHVVVKPGIDLPGGGLNTFDWA</sequence>
<evidence type="ECO:0000313" key="3">
    <source>
        <dbReference type="EMBL" id="MFF3339151.1"/>
    </source>
</evidence>
<dbReference type="Proteomes" id="UP001601976">
    <property type="component" value="Unassembled WGS sequence"/>
</dbReference>
<feature type="region of interest" description="Disordered" evidence="1">
    <location>
        <begin position="1"/>
        <end position="22"/>
    </location>
</feature>
<accession>A0ABW6RCB2</accession>
<evidence type="ECO:0000256" key="1">
    <source>
        <dbReference type="SAM" id="MobiDB-lite"/>
    </source>
</evidence>
<dbReference type="EMBL" id="JBIAPK010000003">
    <property type="protein sequence ID" value="MFF3339151.1"/>
    <property type="molecule type" value="Genomic_DNA"/>
</dbReference>
<name>A0ABW6RCB2_9ACTN</name>
<evidence type="ECO:0000313" key="4">
    <source>
        <dbReference type="Proteomes" id="UP001601976"/>
    </source>
</evidence>
<organism evidence="3 4">
    <name type="scientific">Streptomyces flavidovirens</name>
    <dbReference type="NCBI Taxonomy" id="67298"/>
    <lineage>
        <taxon>Bacteria</taxon>
        <taxon>Bacillati</taxon>
        <taxon>Actinomycetota</taxon>
        <taxon>Actinomycetes</taxon>
        <taxon>Kitasatosporales</taxon>
        <taxon>Streptomycetaceae</taxon>
        <taxon>Streptomyces</taxon>
    </lineage>
</organism>
<keyword evidence="4" id="KW-1185">Reference proteome</keyword>
<protein>
    <submittedName>
        <fullName evidence="3">Uncharacterized protein</fullName>
    </submittedName>
</protein>
<comment type="caution">
    <text evidence="3">The sequence shown here is derived from an EMBL/GenBank/DDBJ whole genome shotgun (WGS) entry which is preliminary data.</text>
</comment>
<dbReference type="RefSeq" id="WP_387895061.1">
    <property type="nucleotide sequence ID" value="NZ_JBIAPK010000003.1"/>
</dbReference>
<evidence type="ECO:0000256" key="2">
    <source>
        <dbReference type="SAM" id="SignalP"/>
    </source>
</evidence>
<gene>
    <name evidence="3" type="ORF">ACFYWW_10525</name>
</gene>
<feature type="signal peptide" evidence="2">
    <location>
        <begin position="1"/>
        <end position="50"/>
    </location>
</feature>
<keyword evidence="2" id="KW-0732">Signal</keyword>